<organism evidence="2 3">
    <name type="scientific">Ascobolus immersus RN42</name>
    <dbReference type="NCBI Taxonomy" id="1160509"/>
    <lineage>
        <taxon>Eukaryota</taxon>
        <taxon>Fungi</taxon>
        <taxon>Dikarya</taxon>
        <taxon>Ascomycota</taxon>
        <taxon>Pezizomycotina</taxon>
        <taxon>Pezizomycetes</taxon>
        <taxon>Pezizales</taxon>
        <taxon>Ascobolaceae</taxon>
        <taxon>Ascobolus</taxon>
    </lineage>
</organism>
<dbReference type="PANTHER" id="PTHR32440:SF0">
    <property type="entry name" value="PHOSPHATASE DCR2-RELATED"/>
    <property type="match status" value="1"/>
</dbReference>
<dbReference type="GO" id="GO:0005737">
    <property type="term" value="C:cytoplasm"/>
    <property type="evidence" value="ECO:0007669"/>
    <property type="project" value="TreeGrafter"/>
</dbReference>
<accession>A0A3N4HLY7</accession>
<dbReference type="SUPFAM" id="SSF56300">
    <property type="entry name" value="Metallo-dependent phosphatases"/>
    <property type="match status" value="1"/>
</dbReference>
<dbReference type="OrthoDB" id="783096at2759"/>
<dbReference type="GO" id="GO:0004721">
    <property type="term" value="F:phosphoprotein phosphatase activity"/>
    <property type="evidence" value="ECO:0007669"/>
    <property type="project" value="TreeGrafter"/>
</dbReference>
<protein>
    <submittedName>
        <fullName evidence="2">Metallo-dependent phosphatase</fullName>
    </submittedName>
</protein>
<gene>
    <name evidence="2" type="ORF">BJ508DRAFT_418425</name>
</gene>
<dbReference type="Gene3D" id="3.60.21.10">
    <property type="match status" value="1"/>
</dbReference>
<evidence type="ECO:0000313" key="3">
    <source>
        <dbReference type="Proteomes" id="UP000275078"/>
    </source>
</evidence>
<sequence>MARKIVRTILQSLVFLCLLLLTIFLLDTRYLPGRLLPTSLHNRLPQHHHHHPGYLITDITVVTCGKLLGTTPCSLKAGSIGGGTGSKTAVSGEGESDWIRIEKDIYLKESWVTQGYVFFRRIKEEEYEPSDDPKKGVRVVVEVRAGGKNKPEDSPEGGVWESRPGGLWIRLARKVTSEAVTAVDLLFGPDAVDPRPGWTLDSRSLDFGELDPRITIRRGDPTEMKIVRPVVRMNKDGKLKILQVSDMHLSTGLGKCRDAEPEETRNGCEADPRTLEFVERMIDEEQASLVVLSGDMVNGETANDVQTAIFKFADLLIRKKIPYAAILGNHDNEGNLRREQVIDIIRSLPYSLTERGPDLGPVDANGENAGGYGNYVVEVLASKSDHSAVSLWMFDTHGYSPDKKQFRGYNWVQESQINWFKKEFEARKEAHSKYSYIHLDLAFIHIPLPEYRTNTNPILGQWLERVTAPSYNSGFRTVLSQKGVRIVSAGHDHANDFCMLDGQTANDKIWMCYAGASGFGGYGGYGGLQRKVRVWEVDGPLGRVRSWKRLEWPRGSKERVDDQVLMDGGHLNGG</sequence>
<dbReference type="CDD" id="cd07383">
    <property type="entry name" value="MPP_Dcr2"/>
    <property type="match status" value="1"/>
</dbReference>
<dbReference type="EMBL" id="ML119779">
    <property type="protein sequence ID" value="RPA74845.1"/>
    <property type="molecule type" value="Genomic_DNA"/>
</dbReference>
<name>A0A3N4HLY7_ASCIM</name>
<dbReference type="Pfam" id="PF00149">
    <property type="entry name" value="Metallophos"/>
    <property type="match status" value="1"/>
</dbReference>
<dbReference type="InterPro" id="IPR029052">
    <property type="entry name" value="Metallo-depent_PP-like"/>
</dbReference>
<dbReference type="AlphaFoldDB" id="A0A3N4HLY7"/>
<dbReference type="InterPro" id="IPR004843">
    <property type="entry name" value="Calcineurin-like_PHP"/>
</dbReference>
<dbReference type="Proteomes" id="UP000275078">
    <property type="component" value="Unassembled WGS sequence"/>
</dbReference>
<reference evidence="2 3" key="1">
    <citation type="journal article" date="2018" name="Nat. Ecol. Evol.">
        <title>Pezizomycetes genomes reveal the molecular basis of ectomycorrhizal truffle lifestyle.</title>
        <authorList>
            <person name="Murat C."/>
            <person name="Payen T."/>
            <person name="Noel B."/>
            <person name="Kuo A."/>
            <person name="Morin E."/>
            <person name="Chen J."/>
            <person name="Kohler A."/>
            <person name="Krizsan K."/>
            <person name="Balestrini R."/>
            <person name="Da Silva C."/>
            <person name="Montanini B."/>
            <person name="Hainaut M."/>
            <person name="Levati E."/>
            <person name="Barry K.W."/>
            <person name="Belfiori B."/>
            <person name="Cichocki N."/>
            <person name="Clum A."/>
            <person name="Dockter R.B."/>
            <person name="Fauchery L."/>
            <person name="Guy J."/>
            <person name="Iotti M."/>
            <person name="Le Tacon F."/>
            <person name="Lindquist E.A."/>
            <person name="Lipzen A."/>
            <person name="Malagnac F."/>
            <person name="Mello A."/>
            <person name="Molinier V."/>
            <person name="Miyauchi S."/>
            <person name="Poulain J."/>
            <person name="Riccioni C."/>
            <person name="Rubini A."/>
            <person name="Sitrit Y."/>
            <person name="Splivallo R."/>
            <person name="Traeger S."/>
            <person name="Wang M."/>
            <person name="Zifcakova L."/>
            <person name="Wipf D."/>
            <person name="Zambonelli A."/>
            <person name="Paolocci F."/>
            <person name="Nowrousian M."/>
            <person name="Ottonello S."/>
            <person name="Baldrian P."/>
            <person name="Spatafora J.W."/>
            <person name="Henrissat B."/>
            <person name="Nagy L.G."/>
            <person name="Aury J.M."/>
            <person name="Wincker P."/>
            <person name="Grigoriev I.V."/>
            <person name="Bonfante P."/>
            <person name="Martin F.M."/>
        </authorList>
    </citation>
    <scope>NUCLEOTIDE SEQUENCE [LARGE SCALE GENOMIC DNA]</scope>
    <source>
        <strain evidence="2 3">RN42</strain>
    </source>
</reference>
<keyword evidence="3" id="KW-1185">Reference proteome</keyword>
<evidence type="ECO:0000259" key="1">
    <source>
        <dbReference type="Pfam" id="PF00149"/>
    </source>
</evidence>
<dbReference type="STRING" id="1160509.A0A3N4HLY7"/>
<dbReference type="PANTHER" id="PTHR32440">
    <property type="entry name" value="PHOSPHATASE DCR2-RELATED-RELATED"/>
    <property type="match status" value="1"/>
</dbReference>
<proteinExistence type="predicted"/>
<feature type="domain" description="Calcineurin-like phosphoesterase" evidence="1">
    <location>
        <begin position="239"/>
        <end position="494"/>
    </location>
</feature>
<evidence type="ECO:0000313" key="2">
    <source>
        <dbReference type="EMBL" id="RPA74845.1"/>
    </source>
</evidence>